<keyword evidence="2" id="KW-1185">Reference proteome</keyword>
<organism evidence="1 2">
    <name type="scientific">Rhizoclosmatium globosum</name>
    <dbReference type="NCBI Taxonomy" id="329046"/>
    <lineage>
        <taxon>Eukaryota</taxon>
        <taxon>Fungi</taxon>
        <taxon>Fungi incertae sedis</taxon>
        <taxon>Chytridiomycota</taxon>
        <taxon>Chytridiomycota incertae sedis</taxon>
        <taxon>Chytridiomycetes</taxon>
        <taxon>Chytridiales</taxon>
        <taxon>Chytriomycetaceae</taxon>
        <taxon>Rhizoclosmatium</taxon>
    </lineage>
</organism>
<gene>
    <name evidence="1" type="ORF">BCR33DRAFT_19868</name>
</gene>
<reference evidence="1 2" key="1">
    <citation type="submission" date="2016-07" db="EMBL/GenBank/DDBJ databases">
        <title>Pervasive Adenine N6-methylation of Active Genes in Fungi.</title>
        <authorList>
            <consortium name="DOE Joint Genome Institute"/>
            <person name="Mondo S.J."/>
            <person name="Dannebaum R.O."/>
            <person name="Kuo R.C."/>
            <person name="Labutti K."/>
            <person name="Haridas S."/>
            <person name="Kuo A."/>
            <person name="Salamov A."/>
            <person name="Ahrendt S.R."/>
            <person name="Lipzen A."/>
            <person name="Sullivan W."/>
            <person name="Andreopoulos W.B."/>
            <person name="Clum A."/>
            <person name="Lindquist E."/>
            <person name="Daum C."/>
            <person name="Ramamoorthy G.K."/>
            <person name="Gryganskyi A."/>
            <person name="Culley D."/>
            <person name="Magnuson J.K."/>
            <person name="James T.Y."/>
            <person name="O'Malley M.A."/>
            <person name="Stajich J.E."/>
            <person name="Spatafora J.W."/>
            <person name="Visel A."/>
            <person name="Grigoriev I.V."/>
        </authorList>
    </citation>
    <scope>NUCLEOTIDE SEQUENCE [LARGE SCALE GENOMIC DNA]</scope>
    <source>
        <strain evidence="1 2">JEL800</strain>
    </source>
</reference>
<accession>A0A1Y2CQ38</accession>
<sequence>MNRLERTFGTPSILTLLPSMIDHVLEQRYVPTTTQYIDAVIKVAKGRNVLCKFLSGMLKALNHLVSGKWELFCTQAQSLVQQSNGEPFLTDYLQKLFEFKIRKVRAVRSSNAKNNLGLKEQVSVLVRFFRNHNYKWDDKNATTLLDYLREV</sequence>
<protein>
    <submittedName>
        <fullName evidence="1">Uncharacterized protein</fullName>
    </submittedName>
</protein>
<proteinExistence type="predicted"/>
<evidence type="ECO:0000313" key="1">
    <source>
        <dbReference type="EMBL" id="ORY49150.1"/>
    </source>
</evidence>
<comment type="caution">
    <text evidence="1">The sequence shown here is derived from an EMBL/GenBank/DDBJ whole genome shotgun (WGS) entry which is preliminary data.</text>
</comment>
<dbReference type="AlphaFoldDB" id="A0A1Y2CQ38"/>
<dbReference type="EMBL" id="MCGO01000010">
    <property type="protein sequence ID" value="ORY49150.1"/>
    <property type="molecule type" value="Genomic_DNA"/>
</dbReference>
<name>A0A1Y2CQ38_9FUNG</name>
<evidence type="ECO:0000313" key="2">
    <source>
        <dbReference type="Proteomes" id="UP000193642"/>
    </source>
</evidence>
<dbReference type="Proteomes" id="UP000193642">
    <property type="component" value="Unassembled WGS sequence"/>
</dbReference>